<evidence type="ECO:0000256" key="1">
    <source>
        <dbReference type="ARBA" id="ARBA00022598"/>
    </source>
</evidence>
<dbReference type="InterPro" id="IPR006195">
    <property type="entry name" value="aa-tRNA-synth_II"/>
</dbReference>
<accession>A0ABS7TQ09</accession>
<gene>
    <name evidence="5" type="ORF">K7C98_13725</name>
</gene>
<proteinExistence type="predicted"/>
<keyword evidence="1" id="KW-0436">Ligase</keyword>
<keyword evidence="3" id="KW-0067">ATP-binding</keyword>
<evidence type="ECO:0000259" key="4">
    <source>
        <dbReference type="PROSITE" id="PS50862"/>
    </source>
</evidence>
<dbReference type="PROSITE" id="PS50862">
    <property type="entry name" value="AA_TRNA_LIGASE_II"/>
    <property type="match status" value="1"/>
</dbReference>
<evidence type="ECO:0000313" key="6">
    <source>
        <dbReference type="Proteomes" id="UP001139031"/>
    </source>
</evidence>
<protein>
    <recommendedName>
        <fullName evidence="4">Aminoacyl-transfer RNA synthetases class-II family profile domain-containing protein</fullName>
    </recommendedName>
</protein>
<dbReference type="EMBL" id="JAIRAU010000015">
    <property type="protein sequence ID" value="MBZ5710317.1"/>
    <property type="molecule type" value="Genomic_DNA"/>
</dbReference>
<evidence type="ECO:0000256" key="2">
    <source>
        <dbReference type="ARBA" id="ARBA00022741"/>
    </source>
</evidence>
<evidence type="ECO:0000313" key="5">
    <source>
        <dbReference type="EMBL" id="MBZ5710317.1"/>
    </source>
</evidence>
<dbReference type="InterPro" id="IPR045864">
    <property type="entry name" value="aa-tRNA-synth_II/BPL/LPL"/>
</dbReference>
<dbReference type="RefSeq" id="WP_224192085.1">
    <property type="nucleotide sequence ID" value="NZ_JAIRAU010000015.1"/>
</dbReference>
<reference evidence="5" key="1">
    <citation type="submission" date="2021-08" db="EMBL/GenBank/DDBJ databases">
        <authorList>
            <person name="Stevens D.C."/>
        </authorList>
    </citation>
    <scope>NUCLEOTIDE SEQUENCE</scope>
    <source>
        <strain evidence="5">DSM 53165</strain>
    </source>
</reference>
<sequence>MTQTELGGLAWPARVQIWDAALAAVRGYFRDQGLREVSTPVRLRAVAVEPFIDPIAAPPGLLATSPELAMKRLLTRGSGPIFQVAHVFRRAEVGARHSEEFHLVEWYRLGADLDPLLADVEAIVERVFDATGTKGHAPKTWQRVRFRDVVASTCGARLRGDEDAEALTAALPPALAAEVVAALAPAHDADPAARTLLAWTAFFSAWSDMFFETWLKGHEGTHLVEFPRPLAALAVVDAADRGLARRAECHVGGLEIANGYVELRDPAEQRRRFAAVNQLRRVHGEAALPIDDDFLGELPGLPPCAGIALGLDRLITLAAGRTRLADVSLALGGA</sequence>
<comment type="caution">
    <text evidence="5">The sequence shown here is derived from an EMBL/GenBank/DDBJ whole genome shotgun (WGS) entry which is preliminary data.</text>
</comment>
<feature type="domain" description="Aminoacyl-transfer RNA synthetases class-II family profile" evidence="4">
    <location>
        <begin position="17"/>
        <end position="317"/>
    </location>
</feature>
<evidence type="ECO:0000256" key="3">
    <source>
        <dbReference type="ARBA" id="ARBA00022840"/>
    </source>
</evidence>
<dbReference type="Gene3D" id="3.30.930.10">
    <property type="entry name" value="Bira Bifunctional Protein, Domain 2"/>
    <property type="match status" value="1"/>
</dbReference>
<dbReference type="InterPro" id="IPR004364">
    <property type="entry name" value="Aa-tRNA-synt_II"/>
</dbReference>
<dbReference type="PANTHER" id="PTHR42918">
    <property type="entry name" value="LYSYL-TRNA SYNTHETASE"/>
    <property type="match status" value="1"/>
</dbReference>
<name>A0ABS7TQ09_9BACT</name>
<dbReference type="SUPFAM" id="SSF55681">
    <property type="entry name" value="Class II aaRS and biotin synthetases"/>
    <property type="match status" value="1"/>
</dbReference>
<organism evidence="5 6">
    <name type="scientific">Nannocystis pusilla</name>
    <dbReference type="NCBI Taxonomy" id="889268"/>
    <lineage>
        <taxon>Bacteria</taxon>
        <taxon>Pseudomonadati</taxon>
        <taxon>Myxococcota</taxon>
        <taxon>Polyangia</taxon>
        <taxon>Nannocystales</taxon>
        <taxon>Nannocystaceae</taxon>
        <taxon>Nannocystis</taxon>
    </lineage>
</organism>
<keyword evidence="6" id="KW-1185">Reference proteome</keyword>
<dbReference type="Proteomes" id="UP001139031">
    <property type="component" value="Unassembled WGS sequence"/>
</dbReference>
<dbReference type="PANTHER" id="PTHR42918:SF6">
    <property type="entry name" value="ELONGATION FACTOR P--(R)-BETA-LYSINE LIGASE"/>
    <property type="match status" value="1"/>
</dbReference>
<dbReference type="Pfam" id="PF00152">
    <property type="entry name" value="tRNA-synt_2"/>
    <property type="match status" value="1"/>
</dbReference>
<keyword evidence="2" id="KW-0547">Nucleotide-binding</keyword>